<name>A0AAW0DSS0_9AGAR</name>
<feature type="signal peptide" evidence="1">
    <location>
        <begin position="1"/>
        <end position="20"/>
    </location>
</feature>
<evidence type="ECO:0000256" key="1">
    <source>
        <dbReference type="SAM" id="SignalP"/>
    </source>
</evidence>
<dbReference type="InterPro" id="IPR050228">
    <property type="entry name" value="Carboxylesterase_BioH"/>
</dbReference>
<feature type="chain" id="PRO_5043721069" description="AB hydrolase-1 domain-containing protein" evidence="1">
    <location>
        <begin position="21"/>
        <end position="377"/>
    </location>
</feature>
<accession>A0AAW0DSS0</accession>
<dbReference type="SUPFAM" id="SSF53474">
    <property type="entry name" value="alpha/beta-Hydrolases"/>
    <property type="match status" value="1"/>
</dbReference>
<dbReference type="EMBL" id="JAYKXP010000009">
    <property type="protein sequence ID" value="KAK7054350.1"/>
    <property type="molecule type" value="Genomic_DNA"/>
</dbReference>
<dbReference type="Proteomes" id="UP001383192">
    <property type="component" value="Unassembled WGS sequence"/>
</dbReference>
<keyword evidence="4" id="KW-1185">Reference proteome</keyword>
<reference evidence="3 4" key="1">
    <citation type="submission" date="2024-01" db="EMBL/GenBank/DDBJ databases">
        <title>A draft genome for a cacao thread blight-causing isolate of Paramarasmius palmivorus.</title>
        <authorList>
            <person name="Baruah I.K."/>
            <person name="Bukari Y."/>
            <person name="Amoako-Attah I."/>
            <person name="Meinhardt L.W."/>
            <person name="Bailey B.A."/>
            <person name="Cohen S.P."/>
        </authorList>
    </citation>
    <scope>NUCLEOTIDE SEQUENCE [LARGE SCALE GENOMIC DNA]</scope>
    <source>
        <strain evidence="3 4">GH-12</strain>
    </source>
</reference>
<organism evidence="3 4">
    <name type="scientific">Paramarasmius palmivorus</name>
    <dbReference type="NCBI Taxonomy" id="297713"/>
    <lineage>
        <taxon>Eukaryota</taxon>
        <taxon>Fungi</taxon>
        <taxon>Dikarya</taxon>
        <taxon>Basidiomycota</taxon>
        <taxon>Agaricomycotina</taxon>
        <taxon>Agaricomycetes</taxon>
        <taxon>Agaricomycetidae</taxon>
        <taxon>Agaricales</taxon>
        <taxon>Marasmiineae</taxon>
        <taxon>Marasmiaceae</taxon>
        <taxon>Paramarasmius</taxon>
    </lineage>
</organism>
<keyword evidence="1" id="KW-0732">Signal</keyword>
<gene>
    <name evidence="3" type="ORF">VNI00_003544</name>
</gene>
<sequence length="377" mass="41680">MHLSLSVLSFAAHLLITALAQEAPYVRTFFYVGGSYVLDNNSEHVFANQMYVEKISPIDVNHTQPHPIVLIHGKGQTGTNWLNKPDDTTSWTTRFLQKGYTLYIVDDTVRGRSPWIPGEGAEVPTTFSAELVQRRFTAPELYDLWPQAGLHTQWPGNGTMGDPVFDAFYASNVQYIDNDTYQQSTVQAAGAALLDRIGTPAILLGHSQGCSMPLVIADARPELTAGLVLLEPIGPPFQEAVFTTVAARKWGVADIPLTYEPAVDDPETELVKHVFPPPVENTDNSTVPCILQAETPQPRSLKNLKGLPVLVVTGEASYHASYDYCTAAYLRQAGVERTEHYELGKIGIKGNGHFVFLERNSDEVWELVDRWIQKNGS</sequence>
<dbReference type="PANTHER" id="PTHR43194">
    <property type="entry name" value="HYDROLASE ALPHA/BETA FOLD FAMILY"/>
    <property type="match status" value="1"/>
</dbReference>
<dbReference type="CDD" id="cd12809">
    <property type="entry name" value="Esterase_713_like-2"/>
    <property type="match status" value="1"/>
</dbReference>
<dbReference type="Pfam" id="PF12697">
    <property type="entry name" value="Abhydrolase_6"/>
    <property type="match status" value="1"/>
</dbReference>
<evidence type="ECO:0000313" key="3">
    <source>
        <dbReference type="EMBL" id="KAK7054350.1"/>
    </source>
</evidence>
<dbReference type="PANTHER" id="PTHR43194:SF4">
    <property type="entry name" value="AB HYDROLASE-1 DOMAIN-CONTAINING PROTEIN"/>
    <property type="match status" value="1"/>
</dbReference>
<protein>
    <recommendedName>
        <fullName evidence="2">AB hydrolase-1 domain-containing protein</fullName>
    </recommendedName>
</protein>
<evidence type="ECO:0000259" key="2">
    <source>
        <dbReference type="Pfam" id="PF12697"/>
    </source>
</evidence>
<comment type="caution">
    <text evidence="3">The sequence shown here is derived from an EMBL/GenBank/DDBJ whole genome shotgun (WGS) entry which is preliminary data.</text>
</comment>
<dbReference type="InterPro" id="IPR029058">
    <property type="entry name" value="AB_hydrolase_fold"/>
</dbReference>
<evidence type="ECO:0000313" key="4">
    <source>
        <dbReference type="Proteomes" id="UP001383192"/>
    </source>
</evidence>
<proteinExistence type="predicted"/>
<dbReference type="InterPro" id="IPR000073">
    <property type="entry name" value="AB_hydrolase_1"/>
</dbReference>
<dbReference type="Gene3D" id="3.40.50.1820">
    <property type="entry name" value="alpha/beta hydrolase"/>
    <property type="match status" value="1"/>
</dbReference>
<dbReference type="AlphaFoldDB" id="A0AAW0DSS0"/>
<feature type="domain" description="AB hydrolase-1" evidence="2">
    <location>
        <begin position="68"/>
        <end position="366"/>
    </location>
</feature>